<keyword evidence="10" id="KW-1185">Reference proteome</keyword>
<keyword evidence="4 7" id="KW-0812">Transmembrane</keyword>
<feature type="transmembrane region" description="Helical" evidence="7">
    <location>
        <begin position="20"/>
        <end position="48"/>
    </location>
</feature>
<keyword evidence="5 7" id="KW-1133">Transmembrane helix</keyword>
<dbReference type="SUPFAM" id="SSF161098">
    <property type="entry name" value="MetI-like"/>
    <property type="match status" value="1"/>
</dbReference>
<feature type="transmembrane region" description="Helical" evidence="7">
    <location>
        <begin position="116"/>
        <end position="138"/>
    </location>
</feature>
<comment type="caution">
    <text evidence="9">The sequence shown here is derived from an EMBL/GenBank/DDBJ whole genome shotgun (WGS) entry which is preliminary data.</text>
</comment>
<organism evidence="9 10">
    <name type="scientific">Gryllotalpicola kribbensis</name>
    <dbReference type="NCBI Taxonomy" id="993084"/>
    <lineage>
        <taxon>Bacteria</taxon>
        <taxon>Bacillati</taxon>
        <taxon>Actinomycetota</taxon>
        <taxon>Actinomycetes</taxon>
        <taxon>Micrococcales</taxon>
        <taxon>Microbacteriaceae</taxon>
        <taxon>Gryllotalpicola</taxon>
    </lineage>
</organism>
<keyword evidence="3" id="KW-1003">Cell membrane</keyword>
<dbReference type="CDD" id="cd06261">
    <property type="entry name" value="TM_PBP2"/>
    <property type="match status" value="1"/>
</dbReference>
<evidence type="ECO:0000313" key="9">
    <source>
        <dbReference type="EMBL" id="GAA4187457.1"/>
    </source>
</evidence>
<sequence>MTTAAPVPTSADGPRRHRLIGWALIAPALAAVAIIAAYPLVYTVLVSFSKSTLGRPFQSWVGWGQIVTAFTDGGQLASILRSLEFAVPAAVLSVVIGLVIALSLDTATRGGRVVRVIMLLPLMTPPVMAGVIWKLMFAPTGGLFNDLLAGAGLISEPVLFLGASPAAMICLIVVDIWQWTPFCVLLIFAALQSMPREVYEAAQVDGAGVWRTFRSVTFPLVLPSLVTVLMLKVIVSFKVFDLVFVMTSGGPGLDTNVASFNVYRTALQQFDLGAAGAQTIAFIVLVTIVVLPIATWRSRLLKAGSRA</sequence>
<evidence type="ECO:0000259" key="8">
    <source>
        <dbReference type="PROSITE" id="PS50928"/>
    </source>
</evidence>
<evidence type="ECO:0000256" key="2">
    <source>
        <dbReference type="ARBA" id="ARBA00022448"/>
    </source>
</evidence>
<feature type="transmembrane region" description="Helical" evidence="7">
    <location>
        <begin position="158"/>
        <end position="191"/>
    </location>
</feature>
<dbReference type="RefSeq" id="WP_344774949.1">
    <property type="nucleotide sequence ID" value="NZ_BAABBX010000009.1"/>
</dbReference>
<comment type="subcellular location">
    <subcellularLocation>
        <location evidence="1 7">Cell membrane</location>
        <topology evidence="1 7">Multi-pass membrane protein</topology>
    </subcellularLocation>
</comment>
<dbReference type="Gene3D" id="1.10.3720.10">
    <property type="entry name" value="MetI-like"/>
    <property type="match status" value="1"/>
</dbReference>
<dbReference type="PANTHER" id="PTHR43227:SF8">
    <property type="entry name" value="DIACETYLCHITOBIOSE UPTAKE SYSTEM PERMEASE PROTEIN DASB"/>
    <property type="match status" value="1"/>
</dbReference>
<evidence type="ECO:0000313" key="10">
    <source>
        <dbReference type="Proteomes" id="UP001500213"/>
    </source>
</evidence>
<evidence type="ECO:0000256" key="6">
    <source>
        <dbReference type="ARBA" id="ARBA00023136"/>
    </source>
</evidence>
<dbReference type="PANTHER" id="PTHR43227">
    <property type="entry name" value="BLL4140 PROTEIN"/>
    <property type="match status" value="1"/>
</dbReference>
<dbReference type="Pfam" id="PF00528">
    <property type="entry name" value="BPD_transp_1"/>
    <property type="match status" value="1"/>
</dbReference>
<evidence type="ECO:0000256" key="7">
    <source>
        <dbReference type="RuleBase" id="RU363032"/>
    </source>
</evidence>
<proteinExistence type="inferred from homology"/>
<name>A0ABP8API9_9MICO</name>
<protein>
    <submittedName>
        <fullName evidence="9">Sugar ABC transporter permease</fullName>
    </submittedName>
</protein>
<dbReference type="InterPro" id="IPR035906">
    <property type="entry name" value="MetI-like_sf"/>
</dbReference>
<evidence type="ECO:0000256" key="4">
    <source>
        <dbReference type="ARBA" id="ARBA00022692"/>
    </source>
</evidence>
<evidence type="ECO:0000256" key="1">
    <source>
        <dbReference type="ARBA" id="ARBA00004651"/>
    </source>
</evidence>
<keyword evidence="6 7" id="KW-0472">Membrane</keyword>
<gene>
    <name evidence="9" type="ORF">GCM10022288_12460</name>
</gene>
<feature type="domain" description="ABC transmembrane type-1" evidence="8">
    <location>
        <begin position="79"/>
        <end position="291"/>
    </location>
</feature>
<feature type="transmembrane region" description="Helical" evidence="7">
    <location>
        <begin position="85"/>
        <end position="104"/>
    </location>
</feature>
<keyword evidence="2 7" id="KW-0813">Transport</keyword>
<feature type="transmembrane region" description="Helical" evidence="7">
    <location>
        <begin position="220"/>
        <end position="240"/>
    </location>
</feature>
<accession>A0ABP8API9</accession>
<feature type="transmembrane region" description="Helical" evidence="7">
    <location>
        <begin position="275"/>
        <end position="296"/>
    </location>
</feature>
<comment type="similarity">
    <text evidence="7">Belongs to the binding-protein-dependent transport system permease family.</text>
</comment>
<reference evidence="10" key="1">
    <citation type="journal article" date="2019" name="Int. J. Syst. Evol. Microbiol.">
        <title>The Global Catalogue of Microorganisms (GCM) 10K type strain sequencing project: providing services to taxonomists for standard genome sequencing and annotation.</title>
        <authorList>
            <consortium name="The Broad Institute Genomics Platform"/>
            <consortium name="The Broad Institute Genome Sequencing Center for Infectious Disease"/>
            <person name="Wu L."/>
            <person name="Ma J."/>
        </authorList>
    </citation>
    <scope>NUCLEOTIDE SEQUENCE [LARGE SCALE GENOMIC DNA]</scope>
    <source>
        <strain evidence="10">JCM 17593</strain>
    </source>
</reference>
<dbReference type="EMBL" id="BAABBX010000009">
    <property type="protein sequence ID" value="GAA4187457.1"/>
    <property type="molecule type" value="Genomic_DNA"/>
</dbReference>
<dbReference type="InterPro" id="IPR050809">
    <property type="entry name" value="UgpAE/MalFG_permease"/>
</dbReference>
<evidence type="ECO:0000256" key="3">
    <source>
        <dbReference type="ARBA" id="ARBA00022475"/>
    </source>
</evidence>
<evidence type="ECO:0000256" key="5">
    <source>
        <dbReference type="ARBA" id="ARBA00022989"/>
    </source>
</evidence>
<dbReference type="InterPro" id="IPR000515">
    <property type="entry name" value="MetI-like"/>
</dbReference>
<dbReference type="Proteomes" id="UP001500213">
    <property type="component" value="Unassembled WGS sequence"/>
</dbReference>
<dbReference type="PROSITE" id="PS50928">
    <property type="entry name" value="ABC_TM1"/>
    <property type="match status" value="1"/>
</dbReference>